<dbReference type="PANTHER" id="PTHR30035">
    <property type="entry name" value="LIPOPROTEIN VACJ-RELATED"/>
    <property type="match status" value="1"/>
</dbReference>
<keyword evidence="2 4" id="KW-0732">Signal</keyword>
<dbReference type="Pfam" id="PF04333">
    <property type="entry name" value="MlaA"/>
    <property type="match status" value="1"/>
</dbReference>
<dbReference type="RefSeq" id="WP_226606127.1">
    <property type="nucleotide sequence ID" value="NZ_JAJAQI010000007.1"/>
</dbReference>
<gene>
    <name evidence="5" type="ORF">LHA35_06765</name>
</gene>
<dbReference type="GO" id="GO:0120010">
    <property type="term" value="P:intermembrane phospholipid transfer"/>
    <property type="evidence" value="ECO:0007669"/>
    <property type="project" value="TreeGrafter"/>
</dbReference>
<accession>A0A9X1IBY8</accession>
<evidence type="ECO:0000256" key="4">
    <source>
        <dbReference type="SAM" id="SignalP"/>
    </source>
</evidence>
<dbReference type="GO" id="GO:0016020">
    <property type="term" value="C:membrane"/>
    <property type="evidence" value="ECO:0007669"/>
    <property type="project" value="InterPro"/>
</dbReference>
<proteinExistence type="inferred from homology"/>
<dbReference type="PRINTS" id="PR01805">
    <property type="entry name" value="VACJLIPOPROT"/>
</dbReference>
<evidence type="ECO:0000256" key="3">
    <source>
        <dbReference type="SAM" id="MobiDB-lite"/>
    </source>
</evidence>
<feature type="region of interest" description="Disordered" evidence="3">
    <location>
        <begin position="220"/>
        <end position="239"/>
    </location>
</feature>
<dbReference type="PANTHER" id="PTHR30035:SF3">
    <property type="entry name" value="INTERMEMBRANE PHOSPHOLIPID TRANSPORT SYSTEM LIPOPROTEIN MLAA"/>
    <property type="match status" value="1"/>
</dbReference>
<dbReference type="InterPro" id="IPR007428">
    <property type="entry name" value="MlaA"/>
</dbReference>
<feature type="compositionally biased region" description="Acidic residues" evidence="3">
    <location>
        <begin position="230"/>
        <end position="239"/>
    </location>
</feature>
<keyword evidence="6" id="KW-1185">Reference proteome</keyword>
<organism evidence="5 6">
    <name type="scientific">Roseicella aerolata</name>
    <dbReference type="NCBI Taxonomy" id="2883479"/>
    <lineage>
        <taxon>Bacteria</taxon>
        <taxon>Pseudomonadati</taxon>
        <taxon>Pseudomonadota</taxon>
        <taxon>Alphaproteobacteria</taxon>
        <taxon>Acetobacterales</taxon>
        <taxon>Roseomonadaceae</taxon>
        <taxon>Roseicella</taxon>
    </lineage>
</organism>
<comment type="caution">
    <text evidence="5">The sequence shown here is derived from an EMBL/GenBank/DDBJ whole genome shotgun (WGS) entry which is preliminary data.</text>
</comment>
<protein>
    <submittedName>
        <fullName evidence="5">VacJ family lipoprotein</fullName>
    </submittedName>
</protein>
<feature type="signal peptide" evidence="4">
    <location>
        <begin position="1"/>
        <end position="28"/>
    </location>
</feature>
<sequence length="239" mass="24968">MAMTWRQGIRLLLLGAALLAAQPAPARAAPDPFEAVNRRIHGFNQGVQARLLGPLVEIYHATTTPEARRGLANALANLNEPVTAASGLAAGQAGLAWNAATRFGINSTLGLGGVEDRAAALGYPRRPFGVADALCAWRVPSGPFLVLPLLGPSTLRDAGAQFATTAALAQALGPDIVLAWGTGDALVGYAGIHHALARLEAESLDAYAVLRSAYRQRRAATCPQDRPAEAEDEEAAEPR</sequence>
<dbReference type="Proteomes" id="UP001139311">
    <property type="component" value="Unassembled WGS sequence"/>
</dbReference>
<dbReference type="EMBL" id="JAJAQI010000007">
    <property type="protein sequence ID" value="MCB4821431.1"/>
    <property type="molecule type" value="Genomic_DNA"/>
</dbReference>
<evidence type="ECO:0000313" key="5">
    <source>
        <dbReference type="EMBL" id="MCB4821431.1"/>
    </source>
</evidence>
<dbReference type="AlphaFoldDB" id="A0A9X1IBY8"/>
<name>A0A9X1IBY8_9PROT</name>
<feature type="chain" id="PRO_5040868373" evidence="4">
    <location>
        <begin position="29"/>
        <end position="239"/>
    </location>
</feature>
<evidence type="ECO:0000313" key="6">
    <source>
        <dbReference type="Proteomes" id="UP001139311"/>
    </source>
</evidence>
<comment type="similarity">
    <text evidence="1">Belongs to the MlaA family.</text>
</comment>
<reference evidence="5" key="1">
    <citation type="submission" date="2021-10" db="EMBL/GenBank/DDBJ databases">
        <title>Roseicella aerolatum sp. nov., isolated from aerosols of e-waste dismantling site.</title>
        <authorList>
            <person name="Qin T."/>
        </authorList>
    </citation>
    <scope>NUCLEOTIDE SEQUENCE</scope>
    <source>
        <strain evidence="5">GB24</strain>
    </source>
</reference>
<evidence type="ECO:0000256" key="1">
    <source>
        <dbReference type="ARBA" id="ARBA00010634"/>
    </source>
</evidence>
<evidence type="ECO:0000256" key="2">
    <source>
        <dbReference type="ARBA" id="ARBA00022729"/>
    </source>
</evidence>
<keyword evidence="5" id="KW-0449">Lipoprotein</keyword>